<evidence type="ECO:0000313" key="5">
    <source>
        <dbReference type="Proteomes" id="UP000033710"/>
    </source>
</evidence>
<organism evidence="4 5">
    <name type="scientific">Sporothrix schenckii 1099-18</name>
    <dbReference type="NCBI Taxonomy" id="1397361"/>
    <lineage>
        <taxon>Eukaryota</taxon>
        <taxon>Fungi</taxon>
        <taxon>Dikarya</taxon>
        <taxon>Ascomycota</taxon>
        <taxon>Pezizomycotina</taxon>
        <taxon>Sordariomycetes</taxon>
        <taxon>Sordariomycetidae</taxon>
        <taxon>Ophiostomatales</taxon>
        <taxon>Ophiostomataceae</taxon>
        <taxon>Sporothrix</taxon>
    </lineage>
</organism>
<dbReference type="PANTHER" id="PTHR24321">
    <property type="entry name" value="DEHYDROGENASES, SHORT CHAIN"/>
    <property type="match status" value="1"/>
</dbReference>
<dbReference type="GeneID" id="27669825"/>
<evidence type="ECO:0000256" key="1">
    <source>
        <dbReference type="ARBA" id="ARBA00006484"/>
    </source>
</evidence>
<dbReference type="EMBL" id="AXCR01000004">
    <property type="protein sequence ID" value="KJR87740.1"/>
    <property type="molecule type" value="Genomic_DNA"/>
</dbReference>
<dbReference type="Proteomes" id="UP000033710">
    <property type="component" value="Unassembled WGS sequence"/>
</dbReference>
<accession>A0A0F2MFV2</accession>
<name>A0A0F2MFV2_SPOSC</name>
<dbReference type="SUPFAM" id="SSF51735">
    <property type="entry name" value="NAD(P)-binding Rossmann-fold domains"/>
    <property type="match status" value="1"/>
</dbReference>
<dbReference type="InterPro" id="IPR020904">
    <property type="entry name" value="Sc_DH/Rdtase_CS"/>
</dbReference>
<dbReference type="InterPro" id="IPR036291">
    <property type="entry name" value="NAD(P)-bd_dom_sf"/>
</dbReference>
<evidence type="ECO:0000313" key="4">
    <source>
        <dbReference type="EMBL" id="KJR87740.1"/>
    </source>
</evidence>
<dbReference type="GO" id="GO:0016491">
    <property type="term" value="F:oxidoreductase activity"/>
    <property type="evidence" value="ECO:0007669"/>
    <property type="project" value="UniProtKB-KW"/>
</dbReference>
<protein>
    <submittedName>
        <fullName evidence="4">Uncharacterized protein</fullName>
    </submittedName>
</protein>
<proteinExistence type="inferred from homology"/>
<dbReference type="PANTHER" id="PTHR24321:SF8">
    <property type="entry name" value="ESTRADIOL 17-BETA-DEHYDROGENASE 8-RELATED"/>
    <property type="match status" value="1"/>
</dbReference>
<dbReference type="Gene3D" id="3.40.50.720">
    <property type="entry name" value="NAD(P)-binding Rossmann-like Domain"/>
    <property type="match status" value="1"/>
</dbReference>
<sequence length="266" mass="27468">MASLKGKVVCVSGAASGIGKATAKHLFSLGVNLSLTDNRKDALDAAVEEIKTQPLADGVSAAPKVYARVTDVRSSAEVNAWIDETVKTLGGLDGAANLAGVVGKNIGKHDVTDLSDEEWAFVNDVNLTGVFYAMRAQLQAMKKMGGGTPRSIVNAASTAGIAGNAKNANYSAAKHGVVGLTRSAAKEVGRDNIRVNCVAPGVIDTPMVQTLFKELADGIEKIVQEGQALGRRANPTEVGKTIAFLLGEDSSFVTGSIVTIDGGQIC</sequence>
<dbReference type="RefSeq" id="XP_016590416.1">
    <property type="nucleotide sequence ID" value="XM_016734548.1"/>
</dbReference>
<reference evidence="4 5" key="1">
    <citation type="journal article" date="2014" name="BMC Genomics">
        <title>Comparative genomics of the major fungal agents of human and animal Sporotrichosis: Sporothrix schenckii and Sporothrix brasiliensis.</title>
        <authorList>
            <person name="Teixeira M.M."/>
            <person name="de Almeida L.G."/>
            <person name="Kubitschek-Barreira P."/>
            <person name="Alves F.L."/>
            <person name="Kioshima E.S."/>
            <person name="Abadio A.K."/>
            <person name="Fernandes L."/>
            <person name="Derengowski L.S."/>
            <person name="Ferreira K.S."/>
            <person name="Souza R.C."/>
            <person name="Ruiz J.C."/>
            <person name="de Andrade N.C."/>
            <person name="Paes H.C."/>
            <person name="Nicola A.M."/>
            <person name="Albuquerque P."/>
            <person name="Gerber A.L."/>
            <person name="Martins V.P."/>
            <person name="Peconick L.D."/>
            <person name="Neto A.V."/>
            <person name="Chaucanez C.B."/>
            <person name="Silva P.A."/>
            <person name="Cunha O.L."/>
            <person name="de Oliveira F.F."/>
            <person name="dos Santos T.C."/>
            <person name="Barros A.L."/>
            <person name="Soares M.A."/>
            <person name="de Oliveira L.M."/>
            <person name="Marini M.M."/>
            <person name="Villalobos-Duno H."/>
            <person name="Cunha M.M."/>
            <person name="de Hoog S."/>
            <person name="da Silveira J.F."/>
            <person name="Henrissat B."/>
            <person name="Nino-Vega G.A."/>
            <person name="Cisalpino P.S."/>
            <person name="Mora-Montes H.M."/>
            <person name="Almeida S.R."/>
            <person name="Stajich J.E."/>
            <person name="Lopes-Bezerra L.M."/>
            <person name="Vasconcelos A.T."/>
            <person name="Felipe M.S."/>
        </authorList>
    </citation>
    <scope>NUCLEOTIDE SEQUENCE [LARGE SCALE GENOMIC DNA]</scope>
    <source>
        <strain evidence="4 5">1099-18</strain>
    </source>
</reference>
<comment type="caution">
    <text evidence="4">The sequence shown here is derived from an EMBL/GenBank/DDBJ whole genome shotgun (WGS) entry which is preliminary data.</text>
</comment>
<keyword evidence="3" id="KW-0560">Oxidoreductase</keyword>
<keyword evidence="2" id="KW-0521">NADP</keyword>
<dbReference type="PRINTS" id="PR00080">
    <property type="entry name" value="SDRFAMILY"/>
</dbReference>
<dbReference type="Pfam" id="PF13561">
    <property type="entry name" value="adh_short_C2"/>
    <property type="match status" value="1"/>
</dbReference>
<dbReference type="CDD" id="cd05233">
    <property type="entry name" value="SDR_c"/>
    <property type="match status" value="1"/>
</dbReference>
<dbReference type="FunFam" id="3.40.50.720:FF:000084">
    <property type="entry name" value="Short-chain dehydrogenase reductase"/>
    <property type="match status" value="1"/>
</dbReference>
<dbReference type="AlphaFoldDB" id="A0A0F2MFV2"/>
<comment type="similarity">
    <text evidence="1">Belongs to the short-chain dehydrogenases/reductases (SDR) family.</text>
</comment>
<dbReference type="VEuPathDB" id="FungiDB:SPSK_07895"/>
<dbReference type="KEGG" id="ssck:SPSK_07895"/>
<dbReference type="OrthoDB" id="1669814at2759"/>
<gene>
    <name evidence="4" type="ORF">SPSK_07895</name>
</gene>
<evidence type="ECO:0000256" key="2">
    <source>
        <dbReference type="ARBA" id="ARBA00022857"/>
    </source>
</evidence>
<dbReference type="InterPro" id="IPR002347">
    <property type="entry name" value="SDR_fam"/>
</dbReference>
<dbReference type="PRINTS" id="PR00081">
    <property type="entry name" value="GDHRDH"/>
</dbReference>
<dbReference type="PROSITE" id="PS00061">
    <property type="entry name" value="ADH_SHORT"/>
    <property type="match status" value="1"/>
</dbReference>
<reference evidence="4 5" key="2">
    <citation type="journal article" date="2015" name="Eukaryot. Cell">
        <title>Asexual propagation of a virulent clone complex in a human and feline outbreak of sporotrichosis.</title>
        <authorList>
            <person name="Teixeira Mde M."/>
            <person name="Rodrigues A.M."/>
            <person name="Tsui C.K."/>
            <person name="de Almeida L.G."/>
            <person name="Van Diepeningen A.D."/>
            <person name="van den Ende B.G."/>
            <person name="Fernandes G.F."/>
            <person name="Kano R."/>
            <person name="Hamelin R.C."/>
            <person name="Lopes-Bezerra L.M."/>
            <person name="Vasconcelos A.T."/>
            <person name="de Hoog S."/>
            <person name="de Camargo Z.P."/>
            <person name="Felipe M.S."/>
        </authorList>
    </citation>
    <scope>NUCLEOTIDE SEQUENCE [LARGE SCALE GENOMIC DNA]</scope>
    <source>
        <strain evidence="4 5">1099-18</strain>
    </source>
</reference>
<evidence type="ECO:0000256" key="3">
    <source>
        <dbReference type="ARBA" id="ARBA00023002"/>
    </source>
</evidence>